<proteinExistence type="predicted"/>
<gene>
    <name evidence="1" type="ORF">ATANTOWER_032744</name>
</gene>
<reference evidence="1 2" key="1">
    <citation type="submission" date="2021-07" db="EMBL/GenBank/DDBJ databases">
        <authorList>
            <person name="Palmer J.M."/>
        </authorList>
    </citation>
    <scope>NUCLEOTIDE SEQUENCE [LARGE SCALE GENOMIC DNA]</scope>
    <source>
        <strain evidence="1 2">AT_MEX2019</strain>
        <tissue evidence="1">Muscle</tissue>
    </source>
</reference>
<dbReference type="Proteomes" id="UP001345963">
    <property type="component" value="Unassembled WGS sequence"/>
</dbReference>
<accession>A0ABU7AME3</accession>
<protein>
    <submittedName>
        <fullName evidence="1">Uncharacterized protein</fullName>
    </submittedName>
</protein>
<evidence type="ECO:0000313" key="2">
    <source>
        <dbReference type="Proteomes" id="UP001345963"/>
    </source>
</evidence>
<comment type="caution">
    <text evidence="1">The sequence shown here is derived from an EMBL/GenBank/DDBJ whole genome shotgun (WGS) entry which is preliminary data.</text>
</comment>
<organism evidence="1 2">
    <name type="scientific">Ataeniobius toweri</name>
    <dbReference type="NCBI Taxonomy" id="208326"/>
    <lineage>
        <taxon>Eukaryota</taxon>
        <taxon>Metazoa</taxon>
        <taxon>Chordata</taxon>
        <taxon>Craniata</taxon>
        <taxon>Vertebrata</taxon>
        <taxon>Euteleostomi</taxon>
        <taxon>Actinopterygii</taxon>
        <taxon>Neopterygii</taxon>
        <taxon>Teleostei</taxon>
        <taxon>Neoteleostei</taxon>
        <taxon>Acanthomorphata</taxon>
        <taxon>Ovalentaria</taxon>
        <taxon>Atherinomorphae</taxon>
        <taxon>Cyprinodontiformes</taxon>
        <taxon>Goodeidae</taxon>
        <taxon>Ataeniobius</taxon>
    </lineage>
</organism>
<evidence type="ECO:0000313" key="1">
    <source>
        <dbReference type="EMBL" id="MED6238951.1"/>
    </source>
</evidence>
<sequence length="129" mass="14706">MMWLSRSVFHLCGTRMKMDLADVKVKTSKTIPNTKLSHRTLQFKLQLVPAGWSLQNNLINNLEHFFAGVNINEQLNFVVQAQICSSCKGISLNVQLLGVLTHTIHYTIPQQQNDECLQQPLPVSRTIYQ</sequence>
<dbReference type="EMBL" id="JAHUTI010020649">
    <property type="protein sequence ID" value="MED6238951.1"/>
    <property type="molecule type" value="Genomic_DNA"/>
</dbReference>
<keyword evidence="2" id="KW-1185">Reference proteome</keyword>
<name>A0ABU7AME3_9TELE</name>